<dbReference type="SUPFAM" id="SSF47473">
    <property type="entry name" value="EF-hand"/>
    <property type="match status" value="1"/>
</dbReference>
<evidence type="ECO:0000313" key="4">
    <source>
        <dbReference type="EMBL" id="KNC30068.1"/>
    </source>
</evidence>
<dbReference type="STRING" id="7375.A0A0L0CCA7"/>
<feature type="region of interest" description="Disordered" evidence="3">
    <location>
        <begin position="1"/>
        <end position="29"/>
    </location>
</feature>
<evidence type="ECO:0000256" key="1">
    <source>
        <dbReference type="ARBA" id="ARBA00010994"/>
    </source>
</evidence>
<evidence type="ECO:0000256" key="3">
    <source>
        <dbReference type="SAM" id="MobiDB-lite"/>
    </source>
</evidence>
<keyword evidence="5" id="KW-1185">Reference proteome</keyword>
<organism evidence="4 5">
    <name type="scientific">Lucilia cuprina</name>
    <name type="common">Green bottle fly</name>
    <name type="synonym">Australian sheep blowfly</name>
    <dbReference type="NCBI Taxonomy" id="7375"/>
    <lineage>
        <taxon>Eukaryota</taxon>
        <taxon>Metazoa</taxon>
        <taxon>Ecdysozoa</taxon>
        <taxon>Arthropoda</taxon>
        <taxon>Hexapoda</taxon>
        <taxon>Insecta</taxon>
        <taxon>Pterygota</taxon>
        <taxon>Neoptera</taxon>
        <taxon>Endopterygota</taxon>
        <taxon>Diptera</taxon>
        <taxon>Brachycera</taxon>
        <taxon>Muscomorpha</taxon>
        <taxon>Oestroidea</taxon>
        <taxon>Calliphoridae</taxon>
        <taxon>Luciliinae</taxon>
        <taxon>Lucilia</taxon>
    </lineage>
</organism>
<dbReference type="GO" id="GO:0032273">
    <property type="term" value="P:positive regulation of protein polymerization"/>
    <property type="evidence" value="ECO:0007669"/>
    <property type="project" value="TreeGrafter"/>
</dbReference>
<evidence type="ECO:0000256" key="2">
    <source>
        <dbReference type="ARBA" id="ARBA00069104"/>
    </source>
</evidence>
<dbReference type="GO" id="GO:0005874">
    <property type="term" value="C:microtubule"/>
    <property type="evidence" value="ECO:0007669"/>
    <property type="project" value="TreeGrafter"/>
</dbReference>
<protein>
    <recommendedName>
        <fullName evidence="2">Tubulin polymerization-promoting protein homolog</fullName>
    </recommendedName>
</protein>
<dbReference type="GO" id="GO:0001578">
    <property type="term" value="P:microtubule bundle formation"/>
    <property type="evidence" value="ECO:0007669"/>
    <property type="project" value="TreeGrafter"/>
</dbReference>
<dbReference type="AlphaFoldDB" id="A0A0L0CCA7"/>
<dbReference type="Pfam" id="PF05517">
    <property type="entry name" value="p25-alpha"/>
    <property type="match status" value="1"/>
</dbReference>
<feature type="region of interest" description="Disordered" evidence="3">
    <location>
        <begin position="177"/>
        <end position="201"/>
    </location>
</feature>
<dbReference type="OMA" id="EAFNSIC"/>
<dbReference type="GO" id="GO:0046785">
    <property type="term" value="P:microtubule polymerization"/>
    <property type="evidence" value="ECO:0007669"/>
    <property type="project" value="InterPro"/>
</dbReference>
<dbReference type="OrthoDB" id="548799at2759"/>
<gene>
    <name evidence="4" type="ORF">FF38_09529</name>
</gene>
<reference evidence="4 5" key="1">
    <citation type="journal article" date="2015" name="Nat. Commun.">
        <title>Lucilia cuprina genome unlocks parasitic fly biology to underpin future interventions.</title>
        <authorList>
            <person name="Anstead C.A."/>
            <person name="Korhonen P.K."/>
            <person name="Young N.D."/>
            <person name="Hall R.S."/>
            <person name="Jex A.R."/>
            <person name="Murali S.C."/>
            <person name="Hughes D.S."/>
            <person name="Lee S.F."/>
            <person name="Perry T."/>
            <person name="Stroehlein A.J."/>
            <person name="Ansell B.R."/>
            <person name="Breugelmans B."/>
            <person name="Hofmann A."/>
            <person name="Qu J."/>
            <person name="Dugan S."/>
            <person name="Lee S.L."/>
            <person name="Chao H."/>
            <person name="Dinh H."/>
            <person name="Han Y."/>
            <person name="Doddapaneni H.V."/>
            <person name="Worley K.C."/>
            <person name="Muzny D.M."/>
            <person name="Ioannidis P."/>
            <person name="Waterhouse R.M."/>
            <person name="Zdobnov E.M."/>
            <person name="James P.J."/>
            <person name="Bagnall N.H."/>
            <person name="Kotze A.C."/>
            <person name="Gibbs R.A."/>
            <person name="Richards S."/>
            <person name="Batterham P."/>
            <person name="Gasser R.B."/>
        </authorList>
    </citation>
    <scope>NUCLEOTIDE SEQUENCE [LARGE SCALE GENOMIC DNA]</scope>
    <source>
        <strain evidence="4 5">LS</strain>
        <tissue evidence="4">Full body</tissue>
    </source>
</reference>
<feature type="compositionally biased region" description="Polar residues" evidence="3">
    <location>
        <begin position="11"/>
        <end position="24"/>
    </location>
</feature>
<dbReference type="PANTHER" id="PTHR12932">
    <property type="entry name" value="P25 ALPHA-RELATED"/>
    <property type="match status" value="1"/>
</dbReference>
<dbReference type="InterPro" id="IPR011992">
    <property type="entry name" value="EF-hand-dom_pair"/>
</dbReference>
<dbReference type="GO" id="GO:0015631">
    <property type="term" value="F:tubulin binding"/>
    <property type="evidence" value="ECO:0007669"/>
    <property type="project" value="InterPro"/>
</dbReference>
<name>A0A0L0CCA7_LUCCU</name>
<dbReference type="EMBL" id="JRES01000577">
    <property type="protein sequence ID" value="KNC30068.1"/>
    <property type="molecule type" value="Genomic_DNA"/>
</dbReference>
<dbReference type="Proteomes" id="UP000037069">
    <property type="component" value="Unassembled WGS sequence"/>
</dbReference>
<comment type="caution">
    <text evidence="4">The sequence shown here is derived from an EMBL/GenBank/DDBJ whole genome shotgun (WGS) entry which is preliminary data.</text>
</comment>
<dbReference type="PANTHER" id="PTHR12932:SF9">
    <property type="entry name" value="TUBULIN POLYMERIZATION-PROMOTING PROTEIN HOMOLOG"/>
    <property type="match status" value="1"/>
</dbReference>
<proteinExistence type="inferred from homology"/>
<dbReference type="Gene3D" id="1.10.238.10">
    <property type="entry name" value="EF-hand"/>
    <property type="match status" value="1"/>
</dbReference>
<dbReference type="InterPro" id="IPR008907">
    <property type="entry name" value="TPP/p25"/>
</dbReference>
<dbReference type="FunFam" id="1.10.238.10:FF:000266">
    <property type="entry name" value="TPPP family protein"/>
    <property type="match status" value="1"/>
</dbReference>
<accession>A0A0L0CCA7</accession>
<feature type="compositionally biased region" description="Polar residues" evidence="3">
    <location>
        <begin position="189"/>
        <end position="201"/>
    </location>
</feature>
<comment type="similarity">
    <text evidence="1">Belongs to the TPPP family.</text>
</comment>
<evidence type="ECO:0000313" key="5">
    <source>
        <dbReference type="Proteomes" id="UP000037069"/>
    </source>
</evidence>
<sequence length="201" mass="21837">MHSMIARTAAHRTTMSDEATNGSASPAPPTAELAEMALEEPKVSFQDQFKAFSKFGDTKSDGKLITLSQSDKWMKQAKVIDKKITTTDTGIHFKKFKAMKISYADYNKFLEDLAKTKKVELSEIKNKMASCGAPGVMQVSAGKAASAVERLTDTSKYTGSHKERFDATGKGKGIAGRKNIVDDSGYVSGYQNKDTYPATGN</sequence>